<feature type="transmembrane region" description="Helical" evidence="2">
    <location>
        <begin position="126"/>
        <end position="147"/>
    </location>
</feature>
<accession>A0A1E5PXA7</accession>
<dbReference type="RefSeq" id="WP_069922392.1">
    <property type="nucleotide sequence ID" value="NZ_MEHK01000001.1"/>
</dbReference>
<evidence type="ECO:0000313" key="4">
    <source>
        <dbReference type="Proteomes" id="UP000095705"/>
    </source>
</evidence>
<dbReference type="AlphaFoldDB" id="A0A1E5PXA7"/>
<proteinExistence type="predicted"/>
<dbReference type="Proteomes" id="UP000095705">
    <property type="component" value="Unassembled WGS sequence"/>
</dbReference>
<keyword evidence="2" id="KW-0812">Transmembrane</keyword>
<evidence type="ECO:0000256" key="2">
    <source>
        <dbReference type="SAM" id="Phobius"/>
    </source>
</evidence>
<gene>
    <name evidence="3" type="ORF">BGK67_25235</name>
</gene>
<sequence>MSTKPGPLITRTTAGAGNIAVFLAHWAGGHTVSEEELLRRILKARAEAHTEAVDEHQREARRAHKRATKLRRIAAEDGGLTPAAQIDLTRAEHEARRHEAALEALGDWEIRDVDPGQIRHRRRKIAAVRCTALVLPVAGVAVGSWLIDGVVLLVSTLGTATACFARGYRPFELTVRPVPAELLAETARLVLEPAEEEEEPAAVVVDTGEWKKELLVYVEQAVAIKKHEGTNGVHAVELLHGLQQQGRFLGLTSATFPAKLRDAGIPTKVISVGGDKAIGVQYAELEKAMGHMPRLPAHLVPDLTAYPTLPSPAEPEISQ</sequence>
<feature type="coiled-coil region" evidence="1">
    <location>
        <begin position="39"/>
        <end position="73"/>
    </location>
</feature>
<dbReference type="STRING" id="36818.BGK67_25235"/>
<organism evidence="3 4">
    <name type="scientific">Streptomyces subrutilus</name>
    <dbReference type="NCBI Taxonomy" id="36818"/>
    <lineage>
        <taxon>Bacteria</taxon>
        <taxon>Bacillati</taxon>
        <taxon>Actinomycetota</taxon>
        <taxon>Actinomycetes</taxon>
        <taxon>Kitasatosporales</taxon>
        <taxon>Streptomycetaceae</taxon>
        <taxon>Streptomyces</taxon>
    </lineage>
</organism>
<keyword evidence="2" id="KW-0472">Membrane</keyword>
<keyword evidence="4" id="KW-1185">Reference proteome</keyword>
<comment type="caution">
    <text evidence="3">The sequence shown here is derived from an EMBL/GenBank/DDBJ whole genome shotgun (WGS) entry which is preliminary data.</text>
</comment>
<protein>
    <submittedName>
        <fullName evidence="3">Uncharacterized protein</fullName>
    </submittedName>
</protein>
<dbReference type="OrthoDB" id="4152599at2"/>
<name>A0A1E5PXA7_9ACTN</name>
<reference evidence="3 4" key="1">
    <citation type="submission" date="2016-08" db="EMBL/GenBank/DDBJ databases">
        <title>The complete genome of Streptomyces subrutilus 10-1-1.</title>
        <authorList>
            <person name="Chen X."/>
        </authorList>
    </citation>
    <scope>NUCLEOTIDE SEQUENCE [LARGE SCALE GENOMIC DNA]</scope>
    <source>
        <strain evidence="3 4">10-1-1</strain>
    </source>
</reference>
<evidence type="ECO:0000313" key="3">
    <source>
        <dbReference type="EMBL" id="OEJ34199.1"/>
    </source>
</evidence>
<dbReference type="EMBL" id="MEHK01000001">
    <property type="protein sequence ID" value="OEJ34199.1"/>
    <property type="molecule type" value="Genomic_DNA"/>
</dbReference>
<keyword evidence="2" id="KW-1133">Transmembrane helix</keyword>
<keyword evidence="1" id="KW-0175">Coiled coil</keyword>
<evidence type="ECO:0000256" key="1">
    <source>
        <dbReference type="SAM" id="Coils"/>
    </source>
</evidence>